<feature type="transmembrane region" description="Helical" evidence="11">
    <location>
        <begin position="1083"/>
        <end position="1106"/>
    </location>
</feature>
<keyword evidence="5" id="KW-0547">Nucleotide-binding</keyword>
<feature type="transmembrane region" description="Helical" evidence="11">
    <location>
        <begin position="110"/>
        <end position="132"/>
    </location>
</feature>
<dbReference type="FunCoup" id="A0A401G8G1">
    <property type="interactions" value="33"/>
</dbReference>
<dbReference type="PANTHER" id="PTHR24223">
    <property type="entry name" value="ATP-BINDING CASSETTE SUB-FAMILY C"/>
    <property type="match status" value="1"/>
</dbReference>
<feature type="domain" description="ABC transporter" evidence="12">
    <location>
        <begin position="1360"/>
        <end position="1597"/>
    </location>
</feature>
<feature type="transmembrane region" description="Helical" evidence="11">
    <location>
        <begin position="331"/>
        <end position="352"/>
    </location>
</feature>
<feature type="coiled-coil region" evidence="9">
    <location>
        <begin position="967"/>
        <end position="994"/>
    </location>
</feature>
<feature type="compositionally biased region" description="Polar residues" evidence="10">
    <location>
        <begin position="458"/>
        <end position="479"/>
    </location>
</feature>
<accession>A0A401G8G1</accession>
<evidence type="ECO:0000256" key="4">
    <source>
        <dbReference type="ARBA" id="ARBA00022737"/>
    </source>
</evidence>
<feature type="transmembrane region" description="Helical" evidence="11">
    <location>
        <begin position="1268"/>
        <end position="1289"/>
    </location>
</feature>
<dbReference type="GO" id="GO:0140359">
    <property type="term" value="F:ABC-type transporter activity"/>
    <property type="evidence" value="ECO:0007669"/>
    <property type="project" value="InterPro"/>
</dbReference>
<feature type="transmembrane region" description="Helical" evidence="11">
    <location>
        <begin position="530"/>
        <end position="548"/>
    </location>
</feature>
<reference evidence="14 15" key="1">
    <citation type="journal article" date="2018" name="Sci. Rep.">
        <title>Genome sequence of the cauliflower mushroom Sparassis crispa (Hanabiratake) and its association with beneficial usage.</title>
        <authorList>
            <person name="Kiyama R."/>
            <person name="Furutani Y."/>
            <person name="Kawaguchi K."/>
            <person name="Nakanishi T."/>
        </authorList>
    </citation>
    <scope>NUCLEOTIDE SEQUENCE [LARGE SCALE GENOMIC DNA]</scope>
</reference>
<dbReference type="PROSITE" id="PS50893">
    <property type="entry name" value="ABC_TRANSPORTER_2"/>
    <property type="match status" value="2"/>
</dbReference>
<keyword evidence="2" id="KW-0813">Transport</keyword>
<dbReference type="CDD" id="cd18596">
    <property type="entry name" value="ABC_6TM_VMR1_D1_like"/>
    <property type="match status" value="1"/>
</dbReference>
<feature type="transmembrane region" description="Helical" evidence="11">
    <location>
        <begin position="372"/>
        <end position="393"/>
    </location>
</feature>
<dbReference type="GO" id="GO:0016887">
    <property type="term" value="F:ATP hydrolysis activity"/>
    <property type="evidence" value="ECO:0007669"/>
    <property type="project" value="InterPro"/>
</dbReference>
<keyword evidence="3 11" id="KW-0812">Transmembrane</keyword>
<feature type="transmembrane region" description="Helical" evidence="11">
    <location>
        <begin position="637"/>
        <end position="658"/>
    </location>
</feature>
<dbReference type="FunFam" id="1.20.1560.10:FF:000013">
    <property type="entry name" value="ABC transporter C family member 2"/>
    <property type="match status" value="1"/>
</dbReference>
<dbReference type="SMART" id="SM00382">
    <property type="entry name" value="AAA"/>
    <property type="match status" value="2"/>
</dbReference>
<evidence type="ECO:0000256" key="7">
    <source>
        <dbReference type="ARBA" id="ARBA00022989"/>
    </source>
</evidence>
<name>A0A401G8G1_9APHY</name>
<dbReference type="InParanoid" id="A0A401G8G1"/>
<dbReference type="FunFam" id="3.40.50.300:FF:000838">
    <property type="entry name" value="ABC multidrug transporter (Eurofung)"/>
    <property type="match status" value="1"/>
</dbReference>
<feature type="transmembrane region" description="Helical" evidence="11">
    <location>
        <begin position="1038"/>
        <end position="1063"/>
    </location>
</feature>
<feature type="domain" description="ABC transmembrane type-1" evidence="13">
    <location>
        <begin position="1044"/>
        <end position="1313"/>
    </location>
</feature>
<dbReference type="InterPro" id="IPR003439">
    <property type="entry name" value="ABC_transporter-like_ATP-bd"/>
</dbReference>
<evidence type="ECO:0000259" key="12">
    <source>
        <dbReference type="PROSITE" id="PS50893"/>
    </source>
</evidence>
<dbReference type="RefSeq" id="XP_027609351.1">
    <property type="nucleotide sequence ID" value="XM_027753550.1"/>
</dbReference>
<dbReference type="InterPro" id="IPR017871">
    <property type="entry name" value="ABC_transporter-like_CS"/>
</dbReference>
<dbReference type="Proteomes" id="UP000287166">
    <property type="component" value="Unassembled WGS sequence"/>
</dbReference>
<keyword evidence="8 11" id="KW-0472">Membrane</keyword>
<evidence type="ECO:0000259" key="13">
    <source>
        <dbReference type="PROSITE" id="PS50929"/>
    </source>
</evidence>
<dbReference type="CDD" id="cd03250">
    <property type="entry name" value="ABCC_MRP_domain1"/>
    <property type="match status" value="1"/>
</dbReference>
<dbReference type="InterPro" id="IPR027417">
    <property type="entry name" value="P-loop_NTPase"/>
</dbReference>
<keyword evidence="4" id="KW-0677">Repeat</keyword>
<protein>
    <submittedName>
        <fullName evidence="14">ATP-binding cassette transporter abc4</fullName>
    </submittedName>
</protein>
<evidence type="ECO:0000313" key="15">
    <source>
        <dbReference type="Proteomes" id="UP000287166"/>
    </source>
</evidence>
<dbReference type="InterPro" id="IPR036640">
    <property type="entry name" value="ABC1_TM_sf"/>
</dbReference>
<dbReference type="InterPro" id="IPR050173">
    <property type="entry name" value="ABC_transporter_C-like"/>
</dbReference>
<feature type="region of interest" description="Disordered" evidence="10">
    <location>
        <begin position="424"/>
        <end position="509"/>
    </location>
</feature>
<dbReference type="GO" id="GO:0016020">
    <property type="term" value="C:membrane"/>
    <property type="evidence" value="ECO:0007669"/>
    <property type="project" value="UniProtKB-SubCell"/>
</dbReference>
<dbReference type="EMBL" id="BFAD01000001">
    <property type="protein sequence ID" value="GBE78438.1"/>
    <property type="molecule type" value="Genomic_DNA"/>
</dbReference>
<dbReference type="CDD" id="cd03244">
    <property type="entry name" value="ABCC_MRP_domain2"/>
    <property type="match status" value="1"/>
</dbReference>
<dbReference type="PANTHER" id="PTHR24223:SF356">
    <property type="entry name" value="ATP-BINDING CASSETTE TRANSPORTER ABC4"/>
    <property type="match status" value="1"/>
</dbReference>
<evidence type="ECO:0000256" key="10">
    <source>
        <dbReference type="SAM" id="MobiDB-lite"/>
    </source>
</evidence>
<feature type="transmembrane region" description="Helical" evidence="11">
    <location>
        <begin position="218"/>
        <end position="237"/>
    </location>
</feature>
<dbReference type="STRING" id="139825.A0A401G8G1"/>
<dbReference type="PROSITE" id="PS50929">
    <property type="entry name" value="ABC_TM1F"/>
    <property type="match status" value="2"/>
</dbReference>
<keyword evidence="9" id="KW-0175">Coiled coil</keyword>
<evidence type="ECO:0000256" key="8">
    <source>
        <dbReference type="ARBA" id="ARBA00023136"/>
    </source>
</evidence>
<dbReference type="PROSITE" id="PS00211">
    <property type="entry name" value="ABC_TRANSPORTER_1"/>
    <property type="match status" value="1"/>
</dbReference>
<keyword evidence="15" id="KW-1185">Reference proteome</keyword>
<evidence type="ECO:0000313" key="14">
    <source>
        <dbReference type="EMBL" id="GBE78438.1"/>
    </source>
</evidence>
<dbReference type="CDD" id="cd18604">
    <property type="entry name" value="ABC_6TM_VMR1_D2_like"/>
    <property type="match status" value="1"/>
</dbReference>
<dbReference type="Gene3D" id="1.20.1560.10">
    <property type="entry name" value="ABC transporter type 1, transmembrane domain"/>
    <property type="match status" value="2"/>
</dbReference>
<proteinExistence type="predicted"/>
<dbReference type="Pfam" id="PF00005">
    <property type="entry name" value="ABC_tran"/>
    <property type="match status" value="2"/>
</dbReference>
<dbReference type="GeneID" id="38775355"/>
<feature type="transmembrane region" description="Helical" evidence="11">
    <location>
        <begin position="152"/>
        <end position="172"/>
    </location>
</feature>
<dbReference type="OrthoDB" id="6500128at2759"/>
<evidence type="ECO:0000256" key="3">
    <source>
        <dbReference type="ARBA" id="ARBA00022692"/>
    </source>
</evidence>
<keyword evidence="7 11" id="KW-1133">Transmembrane helix</keyword>
<dbReference type="SUPFAM" id="SSF52540">
    <property type="entry name" value="P-loop containing nucleoside triphosphate hydrolases"/>
    <property type="match status" value="2"/>
</dbReference>
<evidence type="ECO:0000256" key="1">
    <source>
        <dbReference type="ARBA" id="ARBA00004141"/>
    </source>
</evidence>
<comment type="caution">
    <text evidence="14">The sequence shown here is derived from an EMBL/GenBank/DDBJ whole genome shotgun (WGS) entry which is preliminary data.</text>
</comment>
<feature type="domain" description="ABC transporter" evidence="12">
    <location>
        <begin position="740"/>
        <end position="983"/>
    </location>
</feature>
<feature type="transmembrane region" description="Helical" evidence="11">
    <location>
        <begin position="1185"/>
        <end position="1203"/>
    </location>
</feature>
<dbReference type="InterPro" id="IPR011527">
    <property type="entry name" value="ABC1_TM_dom"/>
</dbReference>
<dbReference type="InterPro" id="IPR003593">
    <property type="entry name" value="AAA+_ATPase"/>
</dbReference>
<comment type="subcellular location">
    <subcellularLocation>
        <location evidence="1">Membrane</location>
        <topology evidence="1">Multi-pass membrane protein</topology>
    </subcellularLocation>
</comment>
<organism evidence="14 15">
    <name type="scientific">Sparassis crispa</name>
    <dbReference type="NCBI Taxonomy" id="139825"/>
    <lineage>
        <taxon>Eukaryota</taxon>
        <taxon>Fungi</taxon>
        <taxon>Dikarya</taxon>
        <taxon>Basidiomycota</taxon>
        <taxon>Agaricomycotina</taxon>
        <taxon>Agaricomycetes</taxon>
        <taxon>Polyporales</taxon>
        <taxon>Sparassidaceae</taxon>
        <taxon>Sparassis</taxon>
    </lineage>
</organism>
<dbReference type="GO" id="GO:0005524">
    <property type="term" value="F:ATP binding"/>
    <property type="evidence" value="ECO:0007669"/>
    <property type="project" value="UniProtKB-KW"/>
</dbReference>
<dbReference type="Gene3D" id="3.40.50.300">
    <property type="entry name" value="P-loop containing nucleotide triphosphate hydrolases"/>
    <property type="match status" value="2"/>
</dbReference>
<feature type="compositionally biased region" description="Basic and acidic residues" evidence="10">
    <location>
        <begin position="492"/>
        <end position="503"/>
    </location>
</feature>
<gene>
    <name evidence="14" type="ORF">SCP_0113260</name>
</gene>
<feature type="transmembrane region" description="Helical" evidence="11">
    <location>
        <begin position="39"/>
        <end position="65"/>
    </location>
</feature>
<evidence type="ECO:0000256" key="11">
    <source>
        <dbReference type="SAM" id="Phobius"/>
    </source>
</evidence>
<dbReference type="SUPFAM" id="SSF90123">
    <property type="entry name" value="ABC transporter transmembrane region"/>
    <property type="match status" value="2"/>
</dbReference>
<sequence length="1619" mass="178271">MGIVLQAGSSLLTLVDTSQAVLGQGLLAWSILPQDETRVFLGTLFIPAYVATISVVVLFFQLVLCSSPVKKLHARFTKSQRTSEENDCTSVEQSESFTIAKHVQQLGGPIIFGFQCVRLLSCLVLLGLSVFASTFEGDSHWSLGFVFPQWQQNILCGTYAYASLLAVISVSARPTLSRVVARHLATVLLTTWAVFVYRDVWPLATYTLTPADVAEGRILWAKFSVLTLGAVAVPLLMPRQYTPVDSMDPMPVPNPEQTASILSLILYTWLDPTVFTAYRVPHLPLERLPPLADYDYTSNLIKKSFPHLDPFQVKSRRHIFFGLMRIFRIEYYVMATMLGLRVVVSFASPLGINLLLRYLETNGEGAVVRSWVWISWLLLGPIVSSMLVQWYIFMATRTLVRVEGILTSLVFDHSLRIRVKAEVSGASGGGGAGETTAVATPDNGSIVGPSESRDTPGSPGSSEDATVHSSSDSVDTNSAVGKRNSKTSSHSGDSKKTDEKPASEKGGNLVGKINNLVTTDLNNVTTGRDFLLLVVEIPLQVVLCVWFLYSLLGWSALCGMIVMVICFPLPGYLAILIQKVQAEKMKKTDARVQSVTETMSVIRMIKLFGWEPRVVDQLLEKRDDELLYQKKSKILELSIGMLNHFIPLLTMMVTYATFTVIMKRNLSASIVFSSMTVFEMLANQLHAIFGMLPAMIRAKVSLDRVNEFLYKTELLDQFTEKTGEEDTALVISKPDAGDMIGFRDAAFTWSADNDGTLTPGPRKRNFTLRIEDELLFKRGRINLIVGPTGSGKTSLIMALLGEMHYIPSGPESFFNLPRSGGIAYAAQESWVQNETIQDNIIFGAPYDEERYNQVIEHCGLKRDLSLFDAGDKTEVGEKGLTLSGGQKARITLARAVYSNAEILLLDDVLAALDVHTARWIVEKCFQGDLIRGRTVILVTHNVSMARPIADFVVSLGTDGRILSQGSLSKALEANKKLSAEVVEEIEEIEKAEHEVDQPPNPDIPANADGKLIVAEEISEGHVEWPALKMFFANLSGGYHVLFWFALLGSLLSASVLHTLQAWWLGYWARQYEDHDASDIHVSYYLSMYAVVLLGLLVLYCAGYLAYVFGTLRASRSVHQLLVSSVLGTTLRWLDVTPTSRIIARCTEDIQSVDGTISEYFWFLLDLSFSMAVKLAAVVIMSPIFIIPGVLIALLGGLCGQIYMKAQLSVKREKSNARAPVLGHFGAAISGLTSIRAYGAEESFKLESARRVNRNTRASRTFYNLNRWVCIRIESLGALFAASLATYLVYVSRAGASATGFSLNMAISFSDMILWWVRIFNDFEVSGNSLERIQQYVIIEQELKASERGIPPAYWPASGDLTVENLSARYSPDGPLVLYEISFEVKSGERVGIVGRTGSGKSSLTLALLRCILTEGKVYFDGIPTDTINLDALRSHITIIPQVPELLSGTLRQNLDPFQMHDDAVLNDALRTAGLFSVQSDTDDDRITLDTQISSAGGNLSVGQRQILALARAIVRQSKLLILDEATSAIDYHTDTVIQTSLRKELSKDVTLLTIAHRLQTIMDADKIMVLDAGHIAEFGKPSELLQNEKGMLRALVDESGDRDALYAMAQGAGASSADT</sequence>
<evidence type="ECO:0000256" key="2">
    <source>
        <dbReference type="ARBA" id="ARBA00022448"/>
    </source>
</evidence>
<feature type="transmembrane region" description="Helical" evidence="11">
    <location>
        <begin position="179"/>
        <end position="198"/>
    </location>
</feature>
<feature type="transmembrane region" description="Helical" evidence="11">
    <location>
        <begin position="554"/>
        <end position="577"/>
    </location>
</feature>
<keyword evidence="6 14" id="KW-0067">ATP-binding</keyword>
<evidence type="ECO:0000256" key="6">
    <source>
        <dbReference type="ARBA" id="ARBA00022840"/>
    </source>
</evidence>
<evidence type="ECO:0000256" key="9">
    <source>
        <dbReference type="SAM" id="Coils"/>
    </source>
</evidence>
<evidence type="ECO:0000256" key="5">
    <source>
        <dbReference type="ARBA" id="ARBA00022741"/>
    </source>
</evidence>
<feature type="domain" description="ABC transmembrane type-1" evidence="13">
    <location>
        <begin position="508"/>
        <end position="697"/>
    </location>
</feature>
<dbReference type="Pfam" id="PF00664">
    <property type="entry name" value="ABC_membrane"/>
    <property type="match status" value="2"/>
</dbReference>